<dbReference type="InterPro" id="IPR036291">
    <property type="entry name" value="NAD(P)-bd_dom_sf"/>
</dbReference>
<dbReference type="EMBL" id="AJTX02000006">
    <property type="protein sequence ID" value="KKI99141.1"/>
    <property type="molecule type" value="Genomic_DNA"/>
</dbReference>
<evidence type="ECO:0000259" key="1">
    <source>
        <dbReference type="Pfam" id="PF16363"/>
    </source>
</evidence>
<dbReference type="Pfam" id="PF16363">
    <property type="entry name" value="GDP_Man_Dehyd"/>
    <property type="match status" value="1"/>
</dbReference>
<dbReference type="OrthoDB" id="9771073at2"/>
<reference evidence="2" key="1">
    <citation type="submission" date="2012-04" db="EMBL/GenBank/DDBJ databases">
        <authorList>
            <person name="Borisov I.G."/>
            <person name="Ivanikova N.V."/>
            <person name="Pinevich A.V."/>
        </authorList>
    </citation>
    <scope>NUCLEOTIDE SEQUENCE</scope>
    <source>
        <strain evidence="2">CALU 1027</strain>
    </source>
</reference>
<dbReference type="RefSeq" id="WP_017712617.1">
    <property type="nucleotide sequence ID" value="NZ_KB235937.1"/>
</dbReference>
<dbReference type="NCBIfam" id="TIGR02622">
    <property type="entry name" value="CDP_4_6_dhtase"/>
    <property type="match status" value="1"/>
</dbReference>
<feature type="domain" description="NAD(P)-binding" evidence="1">
    <location>
        <begin position="10"/>
        <end position="234"/>
    </location>
</feature>
<dbReference type="eggNOG" id="COG0451">
    <property type="taxonomic scope" value="Bacteria"/>
</dbReference>
<dbReference type="Gene3D" id="3.90.25.10">
    <property type="entry name" value="UDP-galactose 4-epimerase, domain 1"/>
    <property type="match status" value="1"/>
</dbReference>
<keyword evidence="3" id="KW-1185">Reference proteome</keyword>
<sequence length="379" mass="41700">MKFWQGKVVFVTGHSGFKGSWLTLWLQALGAQVVGLALPPDTEPALFHRLYPNGPDPQCLTHHVGDIRDADRLCHLITTSQPDVVFHLAAQPLVRRSYQAPSLTWETNVMGTLNLLEALRTLDRPCAVVVVTSDKVYDNREWLYGYREVDPLGGRDPYSASKAAAELAVQCWRSSFFPLDYPVAIATARSGNVIGGGDWSGDRIVPDAMVALSQGQPIQVRNPQATRPWQHVLEPLGGYLWLAQCLYGAIAPGSNPYAQAFNFGPDLSSNQTVQGLVEFMLQEWPGTWQDCSPGEQPHEAGRLGLVTDKAFHQLGWSPCWSLQEAVRHTVAWYRAVEQGADVQSLCLGQIRAYGSAGAGQPWFKDLSLEDFSLAESATV</sequence>
<evidence type="ECO:0000313" key="3">
    <source>
        <dbReference type="Proteomes" id="UP000034681"/>
    </source>
</evidence>
<dbReference type="InterPro" id="IPR016040">
    <property type="entry name" value="NAD(P)-bd_dom"/>
</dbReference>
<gene>
    <name evidence="2" type="ORF">PROH_15315</name>
</gene>
<protein>
    <submittedName>
        <fullName evidence="2">CDP-glucose 4,6-dehydratase</fullName>
    </submittedName>
</protein>
<dbReference type="STRING" id="317619.GCA_000332315_02202"/>
<dbReference type="InterPro" id="IPR013445">
    <property type="entry name" value="CDP_4_6_deHydtase"/>
</dbReference>
<organism evidence="2 3">
    <name type="scientific">Prochlorothrix hollandica PCC 9006 = CALU 1027</name>
    <dbReference type="NCBI Taxonomy" id="317619"/>
    <lineage>
        <taxon>Bacteria</taxon>
        <taxon>Bacillati</taxon>
        <taxon>Cyanobacteriota</taxon>
        <taxon>Cyanophyceae</taxon>
        <taxon>Prochlorotrichales</taxon>
        <taxon>Prochlorotrichaceae</taxon>
        <taxon>Prochlorothrix</taxon>
    </lineage>
</organism>
<name>A0A0M2PXM9_PROHO</name>
<comment type="caution">
    <text evidence="2">The sequence shown here is derived from an EMBL/GenBank/DDBJ whole genome shotgun (WGS) entry which is preliminary data.</text>
</comment>
<accession>A0A0M2PXM9</accession>
<evidence type="ECO:0000313" key="2">
    <source>
        <dbReference type="EMBL" id="KKI99141.1"/>
    </source>
</evidence>
<dbReference type="Proteomes" id="UP000034681">
    <property type="component" value="Unassembled WGS sequence"/>
</dbReference>
<dbReference type="SUPFAM" id="SSF51735">
    <property type="entry name" value="NAD(P)-binding Rossmann-fold domains"/>
    <property type="match status" value="1"/>
</dbReference>
<dbReference type="PANTHER" id="PTHR43000">
    <property type="entry name" value="DTDP-D-GLUCOSE 4,6-DEHYDRATASE-RELATED"/>
    <property type="match status" value="1"/>
</dbReference>
<dbReference type="Gene3D" id="3.40.50.720">
    <property type="entry name" value="NAD(P)-binding Rossmann-like Domain"/>
    <property type="match status" value="1"/>
</dbReference>
<dbReference type="AlphaFoldDB" id="A0A0M2PXM9"/>
<proteinExistence type="predicted"/>